<comment type="caution">
    <text evidence="1">The sequence shown here is derived from an EMBL/GenBank/DDBJ whole genome shotgun (WGS) entry which is preliminary data.</text>
</comment>
<organism evidence="1 2">
    <name type="scientific">Eretmocerus hayati</name>
    <dbReference type="NCBI Taxonomy" id="131215"/>
    <lineage>
        <taxon>Eukaryota</taxon>
        <taxon>Metazoa</taxon>
        <taxon>Ecdysozoa</taxon>
        <taxon>Arthropoda</taxon>
        <taxon>Hexapoda</taxon>
        <taxon>Insecta</taxon>
        <taxon>Pterygota</taxon>
        <taxon>Neoptera</taxon>
        <taxon>Endopterygota</taxon>
        <taxon>Hymenoptera</taxon>
        <taxon>Apocrita</taxon>
        <taxon>Proctotrupomorpha</taxon>
        <taxon>Chalcidoidea</taxon>
        <taxon>Aphelinidae</taxon>
        <taxon>Aphelininae</taxon>
        <taxon>Eretmocerus</taxon>
    </lineage>
</organism>
<protein>
    <submittedName>
        <fullName evidence="1">Uncharacterized protein</fullName>
    </submittedName>
</protein>
<keyword evidence="2" id="KW-1185">Reference proteome</keyword>
<name>A0ACC2N934_9HYME</name>
<accession>A0ACC2N934</accession>
<evidence type="ECO:0000313" key="1">
    <source>
        <dbReference type="EMBL" id="KAJ8667667.1"/>
    </source>
</evidence>
<sequence>MLSDMNQANNNNKMAELVEEYRTTLQDLRDSSKPFITMLTQLADEYSDYAPAIVGAIEAHLQQVRNEVKLPVLYLIDSIIKNLKEKNYRELFEKNMVTTFCGVFKKVNETIRAKMWKLRDTWNDIFSPNMLHRLDVQVNSIDPGWPISKAPVELTAPKSFIHVNPKFLQQHSMQLPVRTEMDAPSVAEFKIREELLKKQKELLELQKQKIQWEMMKQRQKVTERPPVHINSELLAPDPRAKVPIMSTVPSEIAAPKKETLAPVESPQSLRSSSRKSSTPRLLPNDPRVRTAAALNNGAIATKNDAPCNFVATEELTKAKSSPKRISHMSKLSGEASSSKSAASPSRSRSGDVTGVNEKSAGVDVAKKSSNNKCVDDDNSQRSSSSVDEEEQLGGSLIVSPPQPVANLRRSKRHRNSESRTPNEEELQQPPKHSKQIEPSKKPQEDEDLRSVPVAPPLPPTTPQPSVVAASSSGAGAATDSKEDLDLRVLPPLPSNKRQSADSPQGPNAKKSKEDRFDELFGTEDVDLRLLTPVKPLQSSSPGISSSREDLMDEDIRPKDQNIRPKDKDIRPKDKDVRPKDKDIRSKDKDKDVRIKDKDSRSKDKEARSKDKDKDTRSKDKETGWGKEKESSRVKDSWANHKSESDYRGRIPRSKPHNTPPPSGNSEPDQPPRRRLPPALSHPPLREKYDQRNSDRNIEIIMKQAAENLNQGTITKMQYNKLIQEVLHMSEDQMLRAAQRKERESGHWDRITDKHLRPKEHGMHRPPGPRWQQPWHQPWSHPPGPFQGPYRPDFRPVGPWQKHPRVPFGGPMRPDFRPPFHGGFNPRMGHPPPPIGPNGPVLLPNGPLNPPIPGGPMNSLIPSGPPPPLGVPPNVIMGGSGPLISHQRPPGVGSGDDSPNRSYNNDSEEPESEEMEPVTDQVSEADPELLEEISKDMMKTITIDGLPKEVRYYGDQAVIFMHWDDPRDVYFQSGARRVFIDGKEALVCSFNDDYREFTHNGEVHRIKLGAPTRELFIDDKWYQCFFGGQPINIELGNKKVSVNLEGPPPGVRFGNDKRSDLVIGKINLIINARTMVPVFLDAKPQMFEVHGLPCTLEFMDALQTVLLNGQPYSVEFGGLPMSVVLNGEKHFIRFSKLPRGFRAGYVKIANMKGEQPKELPQAQESTRLSTLQTSETTNAISVSSPIEHDSTSQDGLDNAFESKSDIQLDVLSSVVTSGLAPSSGMSYQAEPSENQTTSGPTVTLPLNLNELFQRLVETGIVSNLFEIKKTEEEEKKAPEIIPVSFDKPETLKTKQPAMVSALYSGIQCSSCGARFAPEMATRYSRHLDWHFRQNRKERDSSRKAHSRLWYYEISDWIQFEEIEDLEDRAQSWFETEKQSMEIENAAAEELFDESLQPSVPTGSDEDAQCHVCREAFVQFYHDEKEEWHLRPAVNFDGKNFHPLCLEDHKRSLEESTLPADISEDDNKTKTDDGETKMEVSGNDNETDEQQSSELKSEIKDESENGLNEEGEAEIKTEAMDTTDLLDALEGESKDVAVPIDNKIDEATSDEPNDQSLETVVEGVTDTQDHRESEDQDSKETNQNDSEPADADVGVKEEPFNSADEPSDSEKDAEDELPESAGIDSTQVEVKSTIDGNVELEATTTTIPAAQSKIKINITKPLPSPKEMKDSKEEKPQEEENQEEEVPLVQEPASIKPSLRDRNLSVLPPIEKGEELSGLCSIM</sequence>
<reference evidence="1" key="1">
    <citation type="submission" date="2023-04" db="EMBL/GenBank/DDBJ databases">
        <title>A chromosome-level genome assembly of the parasitoid wasp Eretmocerus hayati.</title>
        <authorList>
            <person name="Zhong Y."/>
            <person name="Liu S."/>
            <person name="Liu Y."/>
        </authorList>
    </citation>
    <scope>NUCLEOTIDE SEQUENCE</scope>
    <source>
        <strain evidence="1">ZJU_SS_LIU_2023</strain>
    </source>
</reference>
<dbReference type="Proteomes" id="UP001239111">
    <property type="component" value="Chromosome 4"/>
</dbReference>
<dbReference type="EMBL" id="CM056744">
    <property type="protein sequence ID" value="KAJ8667667.1"/>
    <property type="molecule type" value="Genomic_DNA"/>
</dbReference>
<proteinExistence type="predicted"/>
<gene>
    <name evidence="1" type="ORF">QAD02_009330</name>
</gene>
<evidence type="ECO:0000313" key="2">
    <source>
        <dbReference type="Proteomes" id="UP001239111"/>
    </source>
</evidence>